<evidence type="ECO:0000256" key="1">
    <source>
        <dbReference type="ARBA" id="ARBA00001971"/>
    </source>
</evidence>
<comment type="similarity">
    <text evidence="2">Belongs to the cytochrome P450 family.</text>
</comment>
<organism evidence="8 9">
    <name type="scientific">Crucibulum laeve</name>
    <dbReference type="NCBI Taxonomy" id="68775"/>
    <lineage>
        <taxon>Eukaryota</taxon>
        <taxon>Fungi</taxon>
        <taxon>Dikarya</taxon>
        <taxon>Basidiomycota</taxon>
        <taxon>Agaricomycotina</taxon>
        <taxon>Agaricomycetes</taxon>
        <taxon>Agaricomycetidae</taxon>
        <taxon>Agaricales</taxon>
        <taxon>Agaricineae</taxon>
        <taxon>Nidulariaceae</taxon>
        <taxon>Crucibulum</taxon>
    </lineage>
</organism>
<comment type="cofactor">
    <cofactor evidence="1 6">
        <name>heme</name>
        <dbReference type="ChEBI" id="CHEBI:30413"/>
    </cofactor>
</comment>
<dbReference type="Pfam" id="PF00067">
    <property type="entry name" value="p450"/>
    <property type="match status" value="1"/>
</dbReference>
<keyword evidence="5 6" id="KW-0408">Iron</keyword>
<dbReference type="GO" id="GO:0020037">
    <property type="term" value="F:heme binding"/>
    <property type="evidence" value="ECO:0007669"/>
    <property type="project" value="InterPro"/>
</dbReference>
<dbReference type="InterPro" id="IPR050529">
    <property type="entry name" value="CYP450_sterol_14alpha_dmase"/>
</dbReference>
<keyword evidence="9" id="KW-1185">Reference proteome</keyword>
<dbReference type="PRINTS" id="PR00465">
    <property type="entry name" value="EP450IV"/>
</dbReference>
<dbReference type="GO" id="GO:0005506">
    <property type="term" value="F:iron ion binding"/>
    <property type="evidence" value="ECO:0007669"/>
    <property type="project" value="InterPro"/>
</dbReference>
<sequence length="511" mass="57484">MSSTLNSSWVSTDPSWSLYYPFSTTAVAVGLVTIIGLILVSPTVFSKKKNGIKELGGLSILTARPFFSKRFDFLWSNFQKTADTMFKFKVLQHSIVAVRGEEARKVFLDNKNLNFTEGYKLLMGAAPDLKDISVEGYEQDNVTLLNKRIGTLLNRRRLSDVIPTLLDDVNIRMKSWGNEGKFDPFRNIYDLVFQMTVRMASCDELAKNPEAIRNLQKHYWDLEKSSTATALLLPWFPGSAKKQQARATKGLYTIISDYVEKRRSADVPSSDAVDILLAQGLDNADIVGFILAIIFAGVINTGIISCWALVYLSCHPEWKVKIKAEVETMISKHIDTSTSEPLHKLLGAIPISVWEDEMPMIEVVIRETIRMVSGGALLRRNVLEDLTIDGKTISKGDFMAYQTYDVHMNPDIYSDPSRFDPDRYSSGREEDKKETFAYLGWGAGRHPCTGMKVAKLEIKLILALFLAGYDYEVVDKSGNPAKTLPRSDYNDIHAARPIGEPCFIQFKRVVE</sequence>
<dbReference type="EMBL" id="ML213604">
    <property type="protein sequence ID" value="TFK38287.1"/>
    <property type="molecule type" value="Genomic_DNA"/>
</dbReference>
<evidence type="ECO:0000313" key="9">
    <source>
        <dbReference type="Proteomes" id="UP000308652"/>
    </source>
</evidence>
<proteinExistence type="inferred from homology"/>
<dbReference type="InterPro" id="IPR036396">
    <property type="entry name" value="Cyt_P450_sf"/>
</dbReference>
<dbReference type="STRING" id="68775.A0A5C3M0I5"/>
<reference evidence="8 9" key="1">
    <citation type="journal article" date="2019" name="Nat. Ecol. Evol.">
        <title>Megaphylogeny resolves global patterns of mushroom evolution.</title>
        <authorList>
            <person name="Varga T."/>
            <person name="Krizsan K."/>
            <person name="Foldi C."/>
            <person name="Dima B."/>
            <person name="Sanchez-Garcia M."/>
            <person name="Sanchez-Ramirez S."/>
            <person name="Szollosi G.J."/>
            <person name="Szarkandi J.G."/>
            <person name="Papp V."/>
            <person name="Albert L."/>
            <person name="Andreopoulos W."/>
            <person name="Angelini C."/>
            <person name="Antonin V."/>
            <person name="Barry K.W."/>
            <person name="Bougher N.L."/>
            <person name="Buchanan P."/>
            <person name="Buyck B."/>
            <person name="Bense V."/>
            <person name="Catcheside P."/>
            <person name="Chovatia M."/>
            <person name="Cooper J."/>
            <person name="Damon W."/>
            <person name="Desjardin D."/>
            <person name="Finy P."/>
            <person name="Geml J."/>
            <person name="Haridas S."/>
            <person name="Hughes K."/>
            <person name="Justo A."/>
            <person name="Karasinski D."/>
            <person name="Kautmanova I."/>
            <person name="Kiss B."/>
            <person name="Kocsube S."/>
            <person name="Kotiranta H."/>
            <person name="LaButti K.M."/>
            <person name="Lechner B.E."/>
            <person name="Liimatainen K."/>
            <person name="Lipzen A."/>
            <person name="Lukacs Z."/>
            <person name="Mihaltcheva S."/>
            <person name="Morgado L.N."/>
            <person name="Niskanen T."/>
            <person name="Noordeloos M.E."/>
            <person name="Ohm R.A."/>
            <person name="Ortiz-Santana B."/>
            <person name="Ovrebo C."/>
            <person name="Racz N."/>
            <person name="Riley R."/>
            <person name="Savchenko A."/>
            <person name="Shiryaev A."/>
            <person name="Soop K."/>
            <person name="Spirin V."/>
            <person name="Szebenyi C."/>
            <person name="Tomsovsky M."/>
            <person name="Tulloss R.E."/>
            <person name="Uehling J."/>
            <person name="Grigoriev I.V."/>
            <person name="Vagvolgyi C."/>
            <person name="Papp T."/>
            <person name="Martin F.M."/>
            <person name="Miettinen O."/>
            <person name="Hibbett D.S."/>
            <person name="Nagy L.G."/>
        </authorList>
    </citation>
    <scope>NUCLEOTIDE SEQUENCE [LARGE SCALE GENOMIC DNA]</scope>
    <source>
        <strain evidence="8 9">CBS 166.37</strain>
    </source>
</reference>
<keyword evidence="7" id="KW-0472">Membrane</keyword>
<evidence type="ECO:0000256" key="3">
    <source>
        <dbReference type="ARBA" id="ARBA00022617"/>
    </source>
</evidence>
<dbReference type="InterPro" id="IPR001128">
    <property type="entry name" value="Cyt_P450"/>
</dbReference>
<dbReference type="Proteomes" id="UP000308652">
    <property type="component" value="Unassembled WGS sequence"/>
</dbReference>
<dbReference type="OrthoDB" id="1055148at2759"/>
<evidence type="ECO:0000256" key="6">
    <source>
        <dbReference type="PIRSR" id="PIRSR602403-1"/>
    </source>
</evidence>
<feature type="binding site" description="axial binding residue" evidence="6">
    <location>
        <position position="448"/>
    </location>
    <ligand>
        <name>heme</name>
        <dbReference type="ChEBI" id="CHEBI:30413"/>
    </ligand>
    <ligandPart>
        <name>Fe</name>
        <dbReference type="ChEBI" id="CHEBI:18248"/>
    </ligandPart>
</feature>
<keyword evidence="4 6" id="KW-0479">Metal-binding</keyword>
<evidence type="ECO:0000256" key="4">
    <source>
        <dbReference type="ARBA" id="ARBA00022723"/>
    </source>
</evidence>
<evidence type="ECO:0000256" key="2">
    <source>
        <dbReference type="ARBA" id="ARBA00010617"/>
    </source>
</evidence>
<dbReference type="InterPro" id="IPR002403">
    <property type="entry name" value="Cyt_P450_E_grp-IV"/>
</dbReference>
<dbReference type="Gene3D" id="1.10.630.10">
    <property type="entry name" value="Cytochrome P450"/>
    <property type="match status" value="1"/>
</dbReference>
<feature type="transmembrane region" description="Helical" evidence="7">
    <location>
        <begin position="20"/>
        <end position="40"/>
    </location>
</feature>
<dbReference type="CDD" id="cd00302">
    <property type="entry name" value="cytochrome_P450"/>
    <property type="match status" value="1"/>
</dbReference>
<keyword evidence="3 6" id="KW-0349">Heme</keyword>
<name>A0A5C3M0I5_9AGAR</name>
<evidence type="ECO:0000256" key="5">
    <source>
        <dbReference type="ARBA" id="ARBA00023004"/>
    </source>
</evidence>
<evidence type="ECO:0000256" key="7">
    <source>
        <dbReference type="SAM" id="Phobius"/>
    </source>
</evidence>
<keyword evidence="7" id="KW-1133">Transmembrane helix</keyword>
<accession>A0A5C3M0I5</accession>
<feature type="transmembrane region" description="Helical" evidence="7">
    <location>
        <begin position="286"/>
        <end position="312"/>
    </location>
</feature>
<dbReference type="GO" id="GO:0004497">
    <property type="term" value="F:monooxygenase activity"/>
    <property type="evidence" value="ECO:0007669"/>
    <property type="project" value="InterPro"/>
</dbReference>
<protein>
    <submittedName>
        <fullName evidence="8">Cytochrome P450</fullName>
    </submittedName>
</protein>
<evidence type="ECO:0000313" key="8">
    <source>
        <dbReference type="EMBL" id="TFK38287.1"/>
    </source>
</evidence>
<gene>
    <name evidence="8" type="ORF">BDQ12DRAFT_631570</name>
</gene>
<dbReference type="GO" id="GO:0016705">
    <property type="term" value="F:oxidoreductase activity, acting on paired donors, with incorporation or reduction of molecular oxygen"/>
    <property type="evidence" value="ECO:0007669"/>
    <property type="project" value="InterPro"/>
</dbReference>
<dbReference type="SUPFAM" id="SSF48264">
    <property type="entry name" value="Cytochrome P450"/>
    <property type="match status" value="1"/>
</dbReference>
<dbReference type="PANTHER" id="PTHR24304">
    <property type="entry name" value="CYTOCHROME P450 FAMILY 7"/>
    <property type="match status" value="1"/>
</dbReference>
<dbReference type="PANTHER" id="PTHR24304:SF2">
    <property type="entry name" value="24-HYDROXYCHOLESTEROL 7-ALPHA-HYDROXYLASE"/>
    <property type="match status" value="1"/>
</dbReference>
<keyword evidence="7" id="KW-0812">Transmembrane</keyword>
<dbReference type="AlphaFoldDB" id="A0A5C3M0I5"/>